<evidence type="ECO:0000256" key="1">
    <source>
        <dbReference type="SAM" id="SignalP"/>
    </source>
</evidence>
<dbReference type="Proteomes" id="UP000231259">
    <property type="component" value="Unassembled WGS sequence"/>
</dbReference>
<sequence length="548" mass="60061">MLRLSVFAFLLSSGSSMAVDLTTTTLDNPTAYIPPQCYTKTLDDAGVAHNPCQTCHVSARRPNFVNDPVLQQSYAMPGPALVNPWTNLFVDRTGVVAATDPAEIKAYVEQDNYLGTDGQPILAAKLAEVPVDWDSNGDGQWAGYVPDSYFAFDEEGFDHAPDGRLSGWRAFAYQPLPGGFWPTNGSGDDVLIRLPQAYRQDASGAVDLEVYKTNLSITEALIRRADVAIEPTDETAMGVDLDRDGVMGRATEVVFSFAPLDGEMMYWAGLAGTLSGAEAPLAAGLYPYGTEFLHSVRYLDPQGDTVAMAPRMKELRYMRKSRWQTYADLEDSALGEKKEDSDFPDRTKQFFGSSEAGIPTGNGWRLQGFIEDAAGDLRPQSFEETVFCTGCHGGVGTVDDSTFAFPRKLAAGSLRDGWYHWSQKSLSGTPDLIRADGMGDYVHYLRTNGAGDEYRANSEVIEAWLDGNRKLSDAKAAQIHDDIAPLIIPSQGRAMALNAAYRDIVHGQSFAKGRDAHVTPMDKTVWRKVEDEQPTGIETPEPAWFARR</sequence>
<reference evidence="2 3" key="1">
    <citation type="submission" date="2013-09" db="EMBL/GenBank/DDBJ databases">
        <title>Genome sequencing of Phaeobacter antarcticus sp. nov. SM1211.</title>
        <authorList>
            <person name="Zhang X.-Y."/>
            <person name="Liu C."/>
            <person name="Chen X.-L."/>
            <person name="Xie B.-B."/>
            <person name="Qin Q.-L."/>
            <person name="Rong J.-C."/>
            <person name="Zhang Y.-Z."/>
        </authorList>
    </citation>
    <scope>NUCLEOTIDE SEQUENCE [LARGE SCALE GENOMIC DNA]</scope>
    <source>
        <strain evidence="2 3">SM1211</strain>
    </source>
</reference>
<gene>
    <name evidence="2" type="ORF">P775_25880</name>
</gene>
<feature type="chain" id="PRO_5013560392" description="Cytochrome c domain-containing protein" evidence="1">
    <location>
        <begin position="19"/>
        <end position="548"/>
    </location>
</feature>
<keyword evidence="1" id="KW-0732">Signal</keyword>
<comment type="caution">
    <text evidence="2">The sequence shown here is derived from an EMBL/GenBank/DDBJ whole genome shotgun (WGS) entry which is preliminary data.</text>
</comment>
<organism evidence="2 3">
    <name type="scientific">Puniceibacterium antarcticum</name>
    <dbReference type="NCBI Taxonomy" id="1206336"/>
    <lineage>
        <taxon>Bacteria</taxon>
        <taxon>Pseudomonadati</taxon>
        <taxon>Pseudomonadota</taxon>
        <taxon>Alphaproteobacteria</taxon>
        <taxon>Rhodobacterales</taxon>
        <taxon>Paracoccaceae</taxon>
        <taxon>Puniceibacterium</taxon>
    </lineage>
</organism>
<evidence type="ECO:0000313" key="3">
    <source>
        <dbReference type="Proteomes" id="UP000231259"/>
    </source>
</evidence>
<dbReference type="RefSeq" id="WP_099913478.1">
    <property type="nucleotide sequence ID" value="NZ_AWWI01000176.1"/>
</dbReference>
<name>A0A2G8R2F0_9RHOB</name>
<keyword evidence="3" id="KW-1185">Reference proteome</keyword>
<evidence type="ECO:0008006" key="4">
    <source>
        <dbReference type="Google" id="ProtNLM"/>
    </source>
</evidence>
<evidence type="ECO:0000313" key="2">
    <source>
        <dbReference type="EMBL" id="PIL15611.1"/>
    </source>
</evidence>
<feature type="signal peptide" evidence="1">
    <location>
        <begin position="1"/>
        <end position="18"/>
    </location>
</feature>
<protein>
    <recommendedName>
        <fullName evidence="4">Cytochrome c domain-containing protein</fullName>
    </recommendedName>
</protein>
<proteinExistence type="predicted"/>
<accession>A0A2G8R2F0</accession>
<dbReference type="OrthoDB" id="8692at2"/>
<dbReference type="EMBL" id="AWWI01000176">
    <property type="protein sequence ID" value="PIL15611.1"/>
    <property type="molecule type" value="Genomic_DNA"/>
</dbReference>
<dbReference type="AlphaFoldDB" id="A0A2G8R2F0"/>